<dbReference type="RefSeq" id="XP_014240188.1">
    <property type="nucleotide sequence ID" value="XM_014384702.2"/>
</dbReference>
<dbReference type="OMA" id="NACNDFI"/>
<comment type="similarity">
    <text evidence="1">Belongs to the canopy family.</text>
</comment>
<dbReference type="InterPro" id="IPR021852">
    <property type="entry name" value="DUF3456"/>
</dbReference>
<reference evidence="4" key="1">
    <citation type="submission" date="2022-01" db="UniProtKB">
        <authorList>
            <consortium name="EnsemblMetazoa"/>
        </authorList>
    </citation>
    <scope>IDENTIFICATION</scope>
</reference>
<dbReference type="PANTHER" id="PTHR13341">
    <property type="entry name" value="MIR-INTERACTING SAPOSIN-LIKE PROTEIN"/>
    <property type="match status" value="1"/>
</dbReference>
<proteinExistence type="inferred from homology"/>
<evidence type="ECO:0000259" key="3">
    <source>
        <dbReference type="Pfam" id="PF11938"/>
    </source>
</evidence>
<evidence type="ECO:0000256" key="2">
    <source>
        <dbReference type="SAM" id="SignalP"/>
    </source>
</evidence>
<keyword evidence="2" id="KW-0732">Signal</keyword>
<dbReference type="KEGG" id="clec:106661373"/>
<evidence type="ECO:0000313" key="4">
    <source>
        <dbReference type="EnsemblMetazoa" id="XP_024085105.1"/>
    </source>
</evidence>
<protein>
    <recommendedName>
        <fullName evidence="3">DUF3456 domain-containing protein</fullName>
    </recommendedName>
</protein>
<dbReference type="InterPro" id="IPR042415">
    <property type="entry name" value="CNPY"/>
</dbReference>
<dbReference type="EnsemblMetazoa" id="XM_024229337.1">
    <property type="protein sequence ID" value="XP_024085105.1"/>
    <property type="gene ID" value="LOC106661373"/>
</dbReference>
<dbReference type="PANTHER" id="PTHR13341:SF2">
    <property type="entry name" value="PROTEIN SEELE"/>
    <property type="match status" value="1"/>
</dbReference>
<dbReference type="EnsemblMetazoa" id="XM_014384702.2">
    <property type="protein sequence ID" value="XP_014240188.1"/>
    <property type="gene ID" value="LOC106661373"/>
</dbReference>
<dbReference type="Proteomes" id="UP000494040">
    <property type="component" value="Unassembled WGS sequence"/>
</dbReference>
<evidence type="ECO:0000313" key="5">
    <source>
        <dbReference type="Proteomes" id="UP000494040"/>
    </source>
</evidence>
<sequence>MQFSFQLIVALAFPFFITGQRINVKELKCLVCKRVVEEMEKAVDKVDPKKRVEVGTYRLDHKGDQSQRTVELRKSEVYLTELMEKICNKMDDYVRARSKATGQLHVIPLITEDGQMNSLIGELDIIQDSDLNKSLKFYCENILEENEDGFIKTFANMSENLDITLCSNVAGLCNEKVQDEYKFEDSHEEL</sequence>
<dbReference type="GeneID" id="106661373"/>
<keyword evidence="5" id="KW-1185">Reference proteome</keyword>
<feature type="chain" id="PRO_5035141690" description="DUF3456 domain-containing protein" evidence="2">
    <location>
        <begin position="20"/>
        <end position="190"/>
    </location>
</feature>
<organism evidence="4 5">
    <name type="scientific">Cimex lectularius</name>
    <name type="common">Bed bug</name>
    <name type="synonym">Acanthia lectularia</name>
    <dbReference type="NCBI Taxonomy" id="79782"/>
    <lineage>
        <taxon>Eukaryota</taxon>
        <taxon>Metazoa</taxon>
        <taxon>Ecdysozoa</taxon>
        <taxon>Arthropoda</taxon>
        <taxon>Hexapoda</taxon>
        <taxon>Insecta</taxon>
        <taxon>Pterygota</taxon>
        <taxon>Neoptera</taxon>
        <taxon>Paraneoptera</taxon>
        <taxon>Hemiptera</taxon>
        <taxon>Heteroptera</taxon>
        <taxon>Panheteroptera</taxon>
        <taxon>Cimicomorpha</taxon>
        <taxon>Cimicidae</taxon>
        <taxon>Cimex</taxon>
    </lineage>
</organism>
<evidence type="ECO:0000256" key="1">
    <source>
        <dbReference type="ARBA" id="ARBA00007285"/>
    </source>
</evidence>
<dbReference type="AlphaFoldDB" id="A0A8I6SMZ5"/>
<accession>A0A8I6SMZ5</accession>
<name>A0A8I6SMZ5_CIMLE</name>
<feature type="domain" description="DUF3456" evidence="3">
    <location>
        <begin position="28"/>
        <end position="173"/>
    </location>
</feature>
<dbReference type="GO" id="GO:0005783">
    <property type="term" value="C:endoplasmic reticulum"/>
    <property type="evidence" value="ECO:0007669"/>
    <property type="project" value="TreeGrafter"/>
</dbReference>
<dbReference type="Pfam" id="PF11938">
    <property type="entry name" value="DUF3456"/>
    <property type="match status" value="1"/>
</dbReference>
<dbReference type="OrthoDB" id="192915at2759"/>
<dbReference type="RefSeq" id="XP_024085105.1">
    <property type="nucleotide sequence ID" value="XM_024229337.1"/>
</dbReference>
<feature type="signal peptide" evidence="2">
    <location>
        <begin position="1"/>
        <end position="19"/>
    </location>
</feature>
<dbReference type="CTD" id="36046"/>